<evidence type="ECO:0000313" key="2">
    <source>
        <dbReference type="EnsemblPlants" id="Pp3c10_10130V3.1"/>
    </source>
</evidence>
<dbReference type="KEGG" id="ppp:112288041"/>
<dbReference type="EnsemblPlants" id="Pp3c10_10130V3.2">
    <property type="protein sequence ID" value="Pp3c10_10130V3.2"/>
    <property type="gene ID" value="Pp3c10_10130"/>
</dbReference>
<dbReference type="PaxDb" id="3218-PP1S120_173V6.1"/>
<evidence type="ECO:0000313" key="3">
    <source>
        <dbReference type="Proteomes" id="UP000006727"/>
    </source>
</evidence>
<organism evidence="1">
    <name type="scientific">Physcomitrium patens</name>
    <name type="common">Spreading-leaved earth moss</name>
    <name type="synonym">Physcomitrella patens</name>
    <dbReference type="NCBI Taxonomy" id="3218"/>
    <lineage>
        <taxon>Eukaryota</taxon>
        <taxon>Viridiplantae</taxon>
        <taxon>Streptophyta</taxon>
        <taxon>Embryophyta</taxon>
        <taxon>Bryophyta</taxon>
        <taxon>Bryophytina</taxon>
        <taxon>Bryopsida</taxon>
        <taxon>Funariidae</taxon>
        <taxon>Funariales</taxon>
        <taxon>Funariaceae</taxon>
        <taxon>Physcomitrium</taxon>
    </lineage>
</organism>
<name>A0A2K1JYF6_PHYPA</name>
<dbReference type="Proteomes" id="UP000006727">
    <property type="component" value="Chromosome 10"/>
</dbReference>
<dbReference type="Gramene" id="Pp3c10_10130V3.1">
    <property type="protein sequence ID" value="Pp3c10_10130V3.1"/>
    <property type="gene ID" value="Pp3c10_10130"/>
</dbReference>
<proteinExistence type="predicted"/>
<dbReference type="Gene3D" id="2.130.10.10">
    <property type="entry name" value="YVTN repeat-like/Quinoprotein amine dehydrogenase"/>
    <property type="match status" value="1"/>
</dbReference>
<keyword evidence="3" id="KW-1185">Reference proteome</keyword>
<dbReference type="SUPFAM" id="SSF50978">
    <property type="entry name" value="WD40 repeat-like"/>
    <property type="match status" value="1"/>
</dbReference>
<dbReference type="OrthoDB" id="1974939at2759"/>
<sequence>MENMDMLVRGVVMPGSGMGLGSIGFQGLEWAWVAIVATIVVMFVSAKRVSIVSVGWTWGAKPGQVRVRVHSFSSMSDGSIVAASGMFSAGIVNCSGDSCSEDASSSSDCASEAASKVAAEMVFIFEKKTPPNLLLAKKDVLAARDYSDKIFVRRSNWEDFRILEDLPFLVLPHCIARDASVVKRTGIQWGTLPAASQSSIVIAFLPSWAQSLTEALALLAPPSPSCIVPCASSFKWDPLLKLRMRDTVVCDNHHINHTRVPIAPVAMNGAGMVTFKNNIVRLWDNDTRLMIKGLHLPMTHAGAATAFDANWERKVAAVGDFGGLVSIANLESAALETTYDTLHPVVQSVHLDRSSLSKTLFTGGPAITNPGCTVSLWDSRSSNRQYSVNLSSASYIYGICAQGYELFVRDSVASLAAFDLRMLSSSCLRTVPCDVSFESAPKDKWWDIDTPLEVEDGDIDAEFWDCQSADKSVKGAKDSYVGSFVKVMSRNFSMKSTSK</sequence>
<reference evidence="2" key="3">
    <citation type="submission" date="2020-12" db="UniProtKB">
        <authorList>
            <consortium name="EnsemblPlants"/>
        </authorList>
    </citation>
    <scope>IDENTIFICATION</scope>
</reference>
<dbReference type="GeneID" id="112288041"/>
<reference evidence="1 3" key="1">
    <citation type="journal article" date="2008" name="Science">
        <title>The Physcomitrella genome reveals evolutionary insights into the conquest of land by plants.</title>
        <authorList>
            <person name="Rensing S."/>
            <person name="Lang D."/>
            <person name="Zimmer A."/>
            <person name="Terry A."/>
            <person name="Salamov A."/>
            <person name="Shapiro H."/>
            <person name="Nishiyama T."/>
            <person name="Perroud P.-F."/>
            <person name="Lindquist E."/>
            <person name="Kamisugi Y."/>
            <person name="Tanahashi T."/>
            <person name="Sakakibara K."/>
            <person name="Fujita T."/>
            <person name="Oishi K."/>
            <person name="Shin-I T."/>
            <person name="Kuroki Y."/>
            <person name="Toyoda A."/>
            <person name="Suzuki Y."/>
            <person name="Hashimoto A."/>
            <person name="Yamaguchi K."/>
            <person name="Sugano A."/>
            <person name="Kohara Y."/>
            <person name="Fujiyama A."/>
            <person name="Anterola A."/>
            <person name="Aoki S."/>
            <person name="Ashton N."/>
            <person name="Barbazuk W.B."/>
            <person name="Barker E."/>
            <person name="Bennetzen J."/>
            <person name="Bezanilla M."/>
            <person name="Blankenship R."/>
            <person name="Cho S.H."/>
            <person name="Dutcher S."/>
            <person name="Estelle M."/>
            <person name="Fawcett J.A."/>
            <person name="Gundlach H."/>
            <person name="Hanada K."/>
            <person name="Heyl A."/>
            <person name="Hicks K.A."/>
            <person name="Hugh J."/>
            <person name="Lohr M."/>
            <person name="Mayer K."/>
            <person name="Melkozernov A."/>
            <person name="Murata T."/>
            <person name="Nelson D."/>
            <person name="Pils B."/>
            <person name="Prigge M."/>
            <person name="Reiss B."/>
            <person name="Renner T."/>
            <person name="Rombauts S."/>
            <person name="Rushton P."/>
            <person name="Sanderfoot A."/>
            <person name="Schween G."/>
            <person name="Shiu S.-H."/>
            <person name="Stueber K."/>
            <person name="Theodoulou F.L."/>
            <person name="Tu H."/>
            <person name="Van de Peer Y."/>
            <person name="Verrier P.J."/>
            <person name="Waters E."/>
            <person name="Wood A."/>
            <person name="Yang L."/>
            <person name="Cove D."/>
            <person name="Cuming A."/>
            <person name="Hasebe M."/>
            <person name="Lucas S."/>
            <person name="Mishler D.B."/>
            <person name="Reski R."/>
            <person name="Grigoriev I."/>
            <person name="Quatrano R.S."/>
            <person name="Boore J.L."/>
        </authorList>
    </citation>
    <scope>NUCLEOTIDE SEQUENCE [LARGE SCALE GENOMIC DNA]</scope>
    <source>
        <strain evidence="2 3">cv. Gransden 2004</strain>
    </source>
</reference>
<gene>
    <name evidence="2" type="primary">LOC112288041</name>
    <name evidence="1" type="ORF">PHYPA_013683</name>
</gene>
<evidence type="ECO:0000313" key="1">
    <source>
        <dbReference type="EMBL" id="PNR46564.1"/>
    </source>
</evidence>
<protein>
    <submittedName>
        <fullName evidence="1 2">Uncharacterized protein</fullName>
    </submittedName>
</protein>
<dbReference type="EMBL" id="ABEU02000010">
    <property type="protein sequence ID" value="PNR46564.1"/>
    <property type="molecule type" value="Genomic_DNA"/>
</dbReference>
<dbReference type="InterPro" id="IPR036322">
    <property type="entry name" value="WD40_repeat_dom_sf"/>
</dbReference>
<dbReference type="Gramene" id="Pp3c10_10130V3.2">
    <property type="protein sequence ID" value="Pp3c10_10130V3.2"/>
    <property type="gene ID" value="Pp3c10_10130"/>
</dbReference>
<dbReference type="AlphaFoldDB" id="A0A2K1JYF6"/>
<accession>A0A2K1JYF6</accession>
<dbReference type="InterPro" id="IPR015943">
    <property type="entry name" value="WD40/YVTN_repeat-like_dom_sf"/>
</dbReference>
<dbReference type="OMA" id="IATMACA"/>
<dbReference type="RefSeq" id="XP_024387587.1">
    <property type="nucleotide sequence ID" value="XM_024531819.2"/>
</dbReference>
<reference evidence="1 3" key="2">
    <citation type="journal article" date="2018" name="Plant J.">
        <title>The Physcomitrella patens chromosome-scale assembly reveals moss genome structure and evolution.</title>
        <authorList>
            <person name="Lang D."/>
            <person name="Ullrich K.K."/>
            <person name="Murat F."/>
            <person name="Fuchs J."/>
            <person name="Jenkins J."/>
            <person name="Haas F.B."/>
            <person name="Piednoel M."/>
            <person name="Gundlach H."/>
            <person name="Van Bel M."/>
            <person name="Meyberg R."/>
            <person name="Vives C."/>
            <person name="Morata J."/>
            <person name="Symeonidi A."/>
            <person name="Hiss M."/>
            <person name="Muchero W."/>
            <person name="Kamisugi Y."/>
            <person name="Saleh O."/>
            <person name="Blanc G."/>
            <person name="Decker E.L."/>
            <person name="van Gessel N."/>
            <person name="Grimwood J."/>
            <person name="Hayes R.D."/>
            <person name="Graham S.W."/>
            <person name="Gunter L.E."/>
            <person name="McDaniel S.F."/>
            <person name="Hoernstein S.N.W."/>
            <person name="Larsson A."/>
            <person name="Li F.W."/>
            <person name="Perroud P.F."/>
            <person name="Phillips J."/>
            <person name="Ranjan P."/>
            <person name="Rokshar D.S."/>
            <person name="Rothfels C.J."/>
            <person name="Schneider L."/>
            <person name="Shu S."/>
            <person name="Stevenson D.W."/>
            <person name="Thummler F."/>
            <person name="Tillich M."/>
            <person name="Villarreal Aguilar J.C."/>
            <person name="Widiez T."/>
            <person name="Wong G.K."/>
            <person name="Wymore A."/>
            <person name="Zhang Y."/>
            <person name="Zimmer A.D."/>
            <person name="Quatrano R.S."/>
            <person name="Mayer K.F.X."/>
            <person name="Goodstein D."/>
            <person name="Casacuberta J.M."/>
            <person name="Vandepoele K."/>
            <person name="Reski R."/>
            <person name="Cuming A.C."/>
            <person name="Tuskan G.A."/>
            <person name="Maumus F."/>
            <person name="Salse J."/>
            <person name="Schmutz J."/>
            <person name="Rensing S.A."/>
        </authorList>
    </citation>
    <scope>NUCLEOTIDE SEQUENCE [LARGE SCALE GENOMIC DNA]</scope>
    <source>
        <strain evidence="2 3">cv. Gransden 2004</strain>
    </source>
</reference>
<dbReference type="EnsemblPlants" id="Pp3c10_10130V3.1">
    <property type="protein sequence ID" value="Pp3c10_10130V3.1"/>
    <property type="gene ID" value="Pp3c10_10130"/>
</dbReference>